<evidence type="ECO:0000313" key="2">
    <source>
        <dbReference type="EMBL" id="TGD96199.1"/>
    </source>
</evidence>
<proteinExistence type="predicted"/>
<protein>
    <submittedName>
        <fullName evidence="2">Uncharacterized protein</fullName>
    </submittedName>
</protein>
<dbReference type="AlphaFoldDB" id="A0A4Z0NKM1"/>
<sequence length="160" mass="16935">MATRHSTAPARAGERSRSPSAQVGPVTVALRAMRQAEPEAPALVALRQGLEAYFAASGRAVDLSAQMDVELARVGEIRAAIANRVEADIALLDAIDGDADLEDGGDAELNLCGTGFGWPSPDDREAGDDNGLGDDLGMVEQVRRYEHLCRALRGEEARHG</sequence>
<comment type="caution">
    <text evidence="2">The sequence shown here is derived from an EMBL/GenBank/DDBJ whole genome shotgun (WGS) entry which is preliminary data.</text>
</comment>
<feature type="region of interest" description="Disordered" evidence="1">
    <location>
        <begin position="1"/>
        <end position="23"/>
    </location>
</feature>
<gene>
    <name evidence="2" type="ORF">EU555_24915</name>
</gene>
<dbReference type="Proteomes" id="UP000297535">
    <property type="component" value="Unassembled WGS sequence"/>
</dbReference>
<reference evidence="2 3" key="1">
    <citation type="submission" date="2019-04" db="EMBL/GenBank/DDBJ databases">
        <authorList>
            <person name="Feng G."/>
            <person name="Zhu H."/>
        </authorList>
    </citation>
    <scope>NUCLEOTIDE SEQUENCE [LARGE SCALE GENOMIC DNA]</scope>
    <source>
        <strain evidence="2 3">6HR-1</strain>
    </source>
</reference>
<dbReference type="EMBL" id="SRLB01000021">
    <property type="protein sequence ID" value="TGD96199.1"/>
    <property type="molecule type" value="Genomic_DNA"/>
</dbReference>
<dbReference type="OrthoDB" id="9881226at2"/>
<evidence type="ECO:0000313" key="3">
    <source>
        <dbReference type="Proteomes" id="UP000297535"/>
    </source>
</evidence>
<accession>A0A4Z0NKM1</accession>
<keyword evidence="3" id="KW-1185">Reference proteome</keyword>
<organism evidence="2 3">
    <name type="scientific">Methylobacterium nonmethylotrophicum</name>
    <dbReference type="NCBI Taxonomy" id="1141884"/>
    <lineage>
        <taxon>Bacteria</taxon>
        <taxon>Pseudomonadati</taxon>
        <taxon>Pseudomonadota</taxon>
        <taxon>Alphaproteobacteria</taxon>
        <taxon>Hyphomicrobiales</taxon>
        <taxon>Methylobacteriaceae</taxon>
        <taxon>Methylobacterium</taxon>
    </lineage>
</organism>
<name>A0A4Z0NKM1_9HYPH</name>
<evidence type="ECO:0000256" key="1">
    <source>
        <dbReference type="SAM" id="MobiDB-lite"/>
    </source>
</evidence>